<evidence type="ECO:0000256" key="4">
    <source>
        <dbReference type="ARBA" id="ARBA00022840"/>
    </source>
</evidence>
<comment type="catalytic activity">
    <reaction evidence="5">
        <text>a long-chain fatty acid + ATP + CoA = a long-chain fatty acyl-CoA + AMP + diphosphate</text>
        <dbReference type="Rhea" id="RHEA:15421"/>
        <dbReference type="ChEBI" id="CHEBI:30616"/>
        <dbReference type="ChEBI" id="CHEBI:33019"/>
        <dbReference type="ChEBI" id="CHEBI:57287"/>
        <dbReference type="ChEBI" id="CHEBI:57560"/>
        <dbReference type="ChEBI" id="CHEBI:83139"/>
        <dbReference type="ChEBI" id="CHEBI:456215"/>
        <dbReference type="EC" id="6.2.1.3"/>
    </reaction>
</comment>
<evidence type="ECO:0000259" key="7">
    <source>
        <dbReference type="Pfam" id="PF00501"/>
    </source>
</evidence>
<dbReference type="Proteomes" id="UP000308199">
    <property type="component" value="Unassembled WGS sequence"/>
</dbReference>
<dbReference type="GO" id="GO:0005811">
    <property type="term" value="C:lipid droplet"/>
    <property type="evidence" value="ECO:0007669"/>
    <property type="project" value="TreeGrafter"/>
</dbReference>
<evidence type="ECO:0000256" key="2">
    <source>
        <dbReference type="ARBA" id="ARBA00022598"/>
    </source>
</evidence>
<comment type="similarity">
    <text evidence="1">Belongs to the ATP-dependent AMP-binding enzyme family.</text>
</comment>
<keyword evidence="2" id="KW-0436">Ligase</keyword>
<keyword evidence="3" id="KW-0547">Nucleotide-binding</keyword>
<name>A0A4S4KL99_9AGAM</name>
<organism evidence="8 9">
    <name type="scientific">Phellinidium pouzarii</name>
    <dbReference type="NCBI Taxonomy" id="167371"/>
    <lineage>
        <taxon>Eukaryota</taxon>
        <taxon>Fungi</taxon>
        <taxon>Dikarya</taxon>
        <taxon>Basidiomycota</taxon>
        <taxon>Agaricomycotina</taxon>
        <taxon>Agaricomycetes</taxon>
        <taxon>Hymenochaetales</taxon>
        <taxon>Hymenochaetaceae</taxon>
        <taxon>Phellinidium</taxon>
    </lineage>
</organism>
<dbReference type="Gene3D" id="3.40.50.12780">
    <property type="entry name" value="N-terminal domain of ligase-like"/>
    <property type="match status" value="1"/>
</dbReference>
<evidence type="ECO:0000256" key="1">
    <source>
        <dbReference type="ARBA" id="ARBA00006432"/>
    </source>
</evidence>
<dbReference type="GO" id="GO:0035336">
    <property type="term" value="P:long-chain fatty-acyl-CoA metabolic process"/>
    <property type="evidence" value="ECO:0007669"/>
    <property type="project" value="TreeGrafter"/>
</dbReference>
<dbReference type="GO" id="GO:0004467">
    <property type="term" value="F:long-chain fatty acid-CoA ligase activity"/>
    <property type="evidence" value="ECO:0007669"/>
    <property type="project" value="UniProtKB-EC"/>
</dbReference>
<dbReference type="InterPro" id="IPR020845">
    <property type="entry name" value="AMP-binding_CS"/>
</dbReference>
<sequence>MSKPCPVWPVVDGTRVASVAIEDGGNPGETPTRRNSVHKDALVTNLLDGIETVYDILRYTTRMYGTKNALGHRNIIAIHEEEKDVKKYVEGREIVEKKKWKYYELSEYKYLSYIDVLEAADELAAGLVELGIAKDDVFNIYAQTTLNWQLMSHACLSISTIIATAYDTLGEDGLKHSLNEPDSVGIFTNAELLPTVARVLESTPSVKVIVYDGEPSSKVLDDLKAKREGLRLFSISELRALGKGKPGDTSRRPTADVVACIMYTSGTTGPPKGVMITHSNLIASVGAIFQLLGHQLGKEDSYLAYLPLAHILEFIVELAMYFVGMTIGYGRVKTLTDSSVRKCLGDLREFKPTIMVGVPAVWETIRKGILSRVNSSGSLKKNVFSSAMAVKRANVPGLKQVVESVVLRAVKQQTGGRLRLALSGGAALSKETQEFLTLALVTMLQGRFFRIFILLYLMIFLGYGMTESCGMCAILPPEFMQYGSVGAPVPCVEIKLLDVVEAGYRSTNELPQGEVLLRGPAVIKGYYKRDDLNNDESIFTKDGWFRTGDVGQWNKDGTLSLIDRIKNLVKLQGGEYIALERLESIYKSCNLVSNICVHATTDAKQPIAIIIPHEMHLRQALNGAFEKATLAELCNDAKVRKLVLKTCNEVGKKNQFKSMELLQAIILTPDEWTPESGLVTAAQKVQRRKIAQKFESEIKNAYNQS</sequence>
<dbReference type="PROSITE" id="PS00455">
    <property type="entry name" value="AMP_BINDING"/>
    <property type="match status" value="1"/>
</dbReference>
<proteinExistence type="inferred from homology"/>
<dbReference type="Pfam" id="PF00501">
    <property type="entry name" value="AMP-binding"/>
    <property type="match status" value="1"/>
</dbReference>
<keyword evidence="6" id="KW-0812">Transmembrane</keyword>
<dbReference type="PANTHER" id="PTHR43272:SF83">
    <property type="entry name" value="ACYL-COA SYNTHETASE LONG-CHAIN, ISOFORM J"/>
    <property type="match status" value="1"/>
</dbReference>
<dbReference type="InterPro" id="IPR042099">
    <property type="entry name" value="ANL_N_sf"/>
</dbReference>
<dbReference type="EMBL" id="SGPK01000714">
    <property type="protein sequence ID" value="THG98856.1"/>
    <property type="molecule type" value="Genomic_DNA"/>
</dbReference>
<gene>
    <name evidence="8" type="ORF">EW145_g7358</name>
</gene>
<dbReference type="GO" id="GO:0005886">
    <property type="term" value="C:plasma membrane"/>
    <property type="evidence" value="ECO:0007669"/>
    <property type="project" value="TreeGrafter"/>
</dbReference>
<reference evidence="8 9" key="1">
    <citation type="submission" date="2019-02" db="EMBL/GenBank/DDBJ databases">
        <title>Genome sequencing of the rare red list fungi Phellinidium pouzarii.</title>
        <authorList>
            <person name="Buettner E."/>
            <person name="Kellner H."/>
        </authorList>
    </citation>
    <scope>NUCLEOTIDE SEQUENCE [LARGE SCALE GENOMIC DNA]</scope>
    <source>
        <strain evidence="8 9">DSM 108285</strain>
    </source>
</reference>
<dbReference type="PANTHER" id="PTHR43272">
    <property type="entry name" value="LONG-CHAIN-FATTY-ACID--COA LIGASE"/>
    <property type="match status" value="1"/>
</dbReference>
<accession>A0A4S4KL99</accession>
<feature type="domain" description="AMP-dependent synthetase/ligase" evidence="7">
    <location>
        <begin position="104"/>
        <end position="527"/>
    </location>
</feature>
<keyword evidence="4" id="KW-0067">ATP-binding</keyword>
<dbReference type="InterPro" id="IPR000873">
    <property type="entry name" value="AMP-dep_synth/lig_dom"/>
</dbReference>
<keyword evidence="6" id="KW-1133">Transmembrane helix</keyword>
<feature type="transmembrane region" description="Helical" evidence="6">
    <location>
        <begin position="448"/>
        <end position="466"/>
    </location>
</feature>
<comment type="caution">
    <text evidence="8">The sequence shown here is derived from an EMBL/GenBank/DDBJ whole genome shotgun (WGS) entry which is preliminary data.</text>
</comment>
<protein>
    <recommendedName>
        <fullName evidence="7">AMP-dependent synthetase/ligase domain-containing protein</fullName>
    </recommendedName>
</protein>
<evidence type="ECO:0000313" key="8">
    <source>
        <dbReference type="EMBL" id="THG98856.1"/>
    </source>
</evidence>
<dbReference type="SUPFAM" id="SSF56801">
    <property type="entry name" value="Acetyl-CoA synthetase-like"/>
    <property type="match status" value="1"/>
</dbReference>
<keyword evidence="9" id="KW-1185">Reference proteome</keyword>
<dbReference type="AlphaFoldDB" id="A0A4S4KL99"/>
<evidence type="ECO:0000256" key="5">
    <source>
        <dbReference type="ARBA" id="ARBA00036813"/>
    </source>
</evidence>
<keyword evidence="6" id="KW-0472">Membrane</keyword>
<feature type="transmembrane region" description="Helical" evidence="6">
    <location>
        <begin position="302"/>
        <end position="323"/>
    </location>
</feature>
<dbReference type="GO" id="GO:0005524">
    <property type="term" value="F:ATP binding"/>
    <property type="evidence" value="ECO:0007669"/>
    <property type="project" value="UniProtKB-KW"/>
</dbReference>
<evidence type="ECO:0000256" key="3">
    <source>
        <dbReference type="ARBA" id="ARBA00022741"/>
    </source>
</evidence>
<evidence type="ECO:0000256" key="6">
    <source>
        <dbReference type="SAM" id="Phobius"/>
    </source>
</evidence>
<dbReference type="GO" id="GO:0005783">
    <property type="term" value="C:endoplasmic reticulum"/>
    <property type="evidence" value="ECO:0007669"/>
    <property type="project" value="TreeGrafter"/>
</dbReference>
<dbReference type="OrthoDB" id="1700726at2759"/>
<evidence type="ECO:0000313" key="9">
    <source>
        <dbReference type="Proteomes" id="UP000308199"/>
    </source>
</evidence>